<dbReference type="SUPFAM" id="SSF159941">
    <property type="entry name" value="MM3350-like"/>
    <property type="match status" value="1"/>
</dbReference>
<name>A0ABP9VH21_9DEIO</name>
<evidence type="ECO:0000259" key="1">
    <source>
        <dbReference type="Pfam" id="PF07929"/>
    </source>
</evidence>
<gene>
    <name evidence="2" type="ORF">Dxin01_04285</name>
</gene>
<dbReference type="PANTHER" id="PTHR41878">
    <property type="entry name" value="LEXA REPRESSOR-RELATED"/>
    <property type="match status" value="1"/>
</dbReference>
<dbReference type="Pfam" id="PF07929">
    <property type="entry name" value="PRiA4_ORF3"/>
    <property type="match status" value="1"/>
</dbReference>
<dbReference type="PANTHER" id="PTHR41878:SF1">
    <property type="entry name" value="TNPR PROTEIN"/>
    <property type="match status" value="1"/>
</dbReference>
<dbReference type="Gene3D" id="3.10.290.30">
    <property type="entry name" value="MM3350-like"/>
    <property type="match status" value="1"/>
</dbReference>
<organism evidence="2 3">
    <name type="scientific">Deinococcus xinjiangensis</name>
    <dbReference type="NCBI Taxonomy" id="457454"/>
    <lineage>
        <taxon>Bacteria</taxon>
        <taxon>Thermotogati</taxon>
        <taxon>Deinococcota</taxon>
        <taxon>Deinococci</taxon>
        <taxon>Deinococcales</taxon>
        <taxon>Deinococcaceae</taxon>
        <taxon>Deinococcus</taxon>
    </lineage>
</organism>
<protein>
    <recommendedName>
        <fullName evidence="1">Plasmid pRiA4b Orf3-like domain-containing protein</fullName>
    </recommendedName>
</protein>
<proteinExistence type="predicted"/>
<comment type="caution">
    <text evidence="2">The sequence shown here is derived from an EMBL/GenBank/DDBJ whole genome shotgun (WGS) entry which is preliminary data.</text>
</comment>
<dbReference type="InterPro" id="IPR024047">
    <property type="entry name" value="MM3350-like_sf"/>
</dbReference>
<dbReference type="RefSeq" id="WP_353544471.1">
    <property type="nucleotide sequence ID" value="NZ_BAABRN010000144.1"/>
</dbReference>
<feature type="domain" description="Plasmid pRiA4b Orf3-like" evidence="1">
    <location>
        <begin position="7"/>
        <end position="172"/>
    </location>
</feature>
<keyword evidence="3" id="KW-1185">Reference proteome</keyword>
<accession>A0ABP9VH21</accession>
<evidence type="ECO:0000313" key="3">
    <source>
        <dbReference type="Proteomes" id="UP001458946"/>
    </source>
</evidence>
<dbReference type="Proteomes" id="UP001458946">
    <property type="component" value="Unassembled WGS sequence"/>
</dbReference>
<evidence type="ECO:0000313" key="2">
    <source>
        <dbReference type="EMBL" id="GAA5504510.1"/>
    </source>
</evidence>
<reference evidence="2 3" key="1">
    <citation type="submission" date="2024-02" db="EMBL/GenBank/DDBJ databases">
        <title>Deinococcus xinjiangensis NBRC 107630.</title>
        <authorList>
            <person name="Ichikawa N."/>
            <person name="Katano-Makiyama Y."/>
            <person name="Hidaka K."/>
        </authorList>
    </citation>
    <scope>NUCLEOTIDE SEQUENCE [LARGE SCALE GENOMIC DNA]</scope>
    <source>
        <strain evidence="2 3">NBRC 107630</strain>
    </source>
</reference>
<sequence length="205" mass="23569">MSVPNAYTCLVQLQGLEVSRTLCLPTGANLHDLHHAIQGTFGWWNAHLHRFTEWSGNIPYFYEDLQASDADPTRAMDEHHYPLGLLESRPNRPMIGFDLKPRRAELLYEYDYGDGWRCTVRLEAVQVPSSQFRTCLAAQGVAPCEDSGGPEGYREKVDLYRKHHAETREWFRMMNHQPLARVTPQSVNRQWRAYEAGLAGPREEA</sequence>
<dbReference type="EMBL" id="BAABRN010000144">
    <property type="protein sequence ID" value="GAA5504510.1"/>
    <property type="molecule type" value="Genomic_DNA"/>
</dbReference>
<dbReference type="InterPro" id="IPR012912">
    <property type="entry name" value="Plasmid_pRiA4b_Orf3-like"/>
</dbReference>